<evidence type="ECO:0000313" key="3">
    <source>
        <dbReference type="Proteomes" id="UP000499080"/>
    </source>
</evidence>
<keyword evidence="1" id="KW-1133">Transmembrane helix</keyword>
<protein>
    <submittedName>
        <fullName evidence="2">Uncharacterized protein</fullName>
    </submittedName>
</protein>
<dbReference type="EMBL" id="BGPR01029753">
    <property type="protein sequence ID" value="GBO01734.1"/>
    <property type="molecule type" value="Genomic_DNA"/>
</dbReference>
<name>A0A4Y2TPU0_ARAVE</name>
<evidence type="ECO:0000256" key="1">
    <source>
        <dbReference type="SAM" id="Phobius"/>
    </source>
</evidence>
<proteinExistence type="predicted"/>
<keyword evidence="3" id="KW-1185">Reference proteome</keyword>
<sequence length="120" mass="13393">MKNKGEKGNFSGRPNRLLLYKYCIHGLIFYVLNNEVLSLKSNGSSSVYYIIAPPSNLHPFAGWPVGSPFLFLLLFASSVSALLLKQRSQQPRKDYQRSSWFTVETCHSASGKLTGIPRPG</sequence>
<dbReference type="Proteomes" id="UP000499080">
    <property type="component" value="Unassembled WGS sequence"/>
</dbReference>
<accession>A0A4Y2TPU0</accession>
<organism evidence="2 3">
    <name type="scientific">Araneus ventricosus</name>
    <name type="common">Orbweaver spider</name>
    <name type="synonym">Epeira ventricosa</name>
    <dbReference type="NCBI Taxonomy" id="182803"/>
    <lineage>
        <taxon>Eukaryota</taxon>
        <taxon>Metazoa</taxon>
        <taxon>Ecdysozoa</taxon>
        <taxon>Arthropoda</taxon>
        <taxon>Chelicerata</taxon>
        <taxon>Arachnida</taxon>
        <taxon>Araneae</taxon>
        <taxon>Araneomorphae</taxon>
        <taxon>Entelegynae</taxon>
        <taxon>Araneoidea</taxon>
        <taxon>Araneidae</taxon>
        <taxon>Araneus</taxon>
    </lineage>
</organism>
<feature type="transmembrane region" description="Helical" evidence="1">
    <location>
        <begin position="60"/>
        <end position="84"/>
    </location>
</feature>
<gene>
    <name evidence="2" type="ORF">AVEN_239634_1</name>
</gene>
<dbReference type="AlphaFoldDB" id="A0A4Y2TPU0"/>
<evidence type="ECO:0000313" key="2">
    <source>
        <dbReference type="EMBL" id="GBO01734.1"/>
    </source>
</evidence>
<keyword evidence="1" id="KW-0812">Transmembrane</keyword>
<feature type="transmembrane region" description="Helical" evidence="1">
    <location>
        <begin position="20"/>
        <end position="40"/>
    </location>
</feature>
<keyword evidence="1" id="KW-0472">Membrane</keyword>
<reference evidence="2 3" key="1">
    <citation type="journal article" date="2019" name="Sci. Rep.">
        <title>Orb-weaving spider Araneus ventricosus genome elucidates the spidroin gene catalogue.</title>
        <authorList>
            <person name="Kono N."/>
            <person name="Nakamura H."/>
            <person name="Ohtoshi R."/>
            <person name="Moran D.A.P."/>
            <person name="Shinohara A."/>
            <person name="Yoshida Y."/>
            <person name="Fujiwara M."/>
            <person name="Mori M."/>
            <person name="Tomita M."/>
            <person name="Arakawa K."/>
        </authorList>
    </citation>
    <scope>NUCLEOTIDE SEQUENCE [LARGE SCALE GENOMIC DNA]</scope>
</reference>
<comment type="caution">
    <text evidence="2">The sequence shown here is derived from an EMBL/GenBank/DDBJ whole genome shotgun (WGS) entry which is preliminary data.</text>
</comment>